<organism evidence="2 3">
    <name type="scientific">Peptoniphilus lacrimalis</name>
    <dbReference type="NCBI Taxonomy" id="33031"/>
    <lineage>
        <taxon>Bacteria</taxon>
        <taxon>Bacillati</taxon>
        <taxon>Bacillota</taxon>
        <taxon>Tissierellia</taxon>
        <taxon>Tissierellales</taxon>
        <taxon>Peptoniphilaceae</taxon>
        <taxon>Peptoniphilus</taxon>
    </lineage>
</organism>
<dbReference type="Gene3D" id="1.10.10.10">
    <property type="entry name" value="Winged helix-like DNA-binding domain superfamily/Winged helix DNA-binding domain"/>
    <property type="match status" value="1"/>
</dbReference>
<dbReference type="Pfam" id="PF02082">
    <property type="entry name" value="Rrf2"/>
    <property type="match status" value="1"/>
</dbReference>
<dbReference type="NCBIfam" id="TIGR00738">
    <property type="entry name" value="rrf2_super"/>
    <property type="match status" value="1"/>
</dbReference>
<dbReference type="GO" id="GO:0003700">
    <property type="term" value="F:DNA-binding transcription factor activity"/>
    <property type="evidence" value="ECO:0007669"/>
    <property type="project" value="TreeGrafter"/>
</dbReference>
<accession>A0A379C356</accession>
<proteinExistence type="predicted"/>
<dbReference type="EMBL" id="UGSZ01000001">
    <property type="protein sequence ID" value="SUB56521.1"/>
    <property type="molecule type" value="Genomic_DNA"/>
</dbReference>
<dbReference type="AlphaFoldDB" id="A0A379C356"/>
<dbReference type="OrthoDB" id="9808360at2"/>
<evidence type="ECO:0000313" key="3">
    <source>
        <dbReference type="Proteomes" id="UP000255517"/>
    </source>
</evidence>
<dbReference type="PANTHER" id="PTHR33221">
    <property type="entry name" value="WINGED HELIX-TURN-HELIX TRANSCRIPTIONAL REGULATOR, RRF2 FAMILY"/>
    <property type="match status" value="1"/>
</dbReference>
<dbReference type="GO" id="GO:0003677">
    <property type="term" value="F:DNA binding"/>
    <property type="evidence" value="ECO:0007669"/>
    <property type="project" value="UniProtKB-KW"/>
</dbReference>
<dbReference type="SUPFAM" id="SSF46785">
    <property type="entry name" value="Winged helix' DNA-binding domain"/>
    <property type="match status" value="1"/>
</dbReference>
<gene>
    <name evidence="2" type="primary">cymR</name>
    <name evidence="2" type="ORF">NCTC13149_00293</name>
</gene>
<sequence>MKLSTKGRYGLMAMYRLSQNSGKGPMSLKDIADIENLSEAYLEQLFALLKKKGLVISVRGAGGGYELAKAPNEIHIGDIINALEGDIKLSCCDTNKRLECAKINGCPTKDILKELQSRMEEVMDSLTLADM</sequence>
<dbReference type="STRING" id="1122949.GCA_000378725_00862"/>
<dbReference type="InterPro" id="IPR036390">
    <property type="entry name" value="WH_DNA-bd_sf"/>
</dbReference>
<dbReference type="Proteomes" id="UP000255517">
    <property type="component" value="Unassembled WGS sequence"/>
</dbReference>
<dbReference type="RefSeq" id="WP_019034684.1">
    <property type="nucleotide sequence ID" value="NZ_UGSZ01000001.1"/>
</dbReference>
<dbReference type="InterPro" id="IPR030489">
    <property type="entry name" value="TR_Rrf2-type_CS"/>
</dbReference>
<protein>
    <submittedName>
        <fullName evidence="2">Cysteine metabolism repressor</fullName>
    </submittedName>
</protein>
<name>A0A379C356_9FIRM</name>
<dbReference type="InterPro" id="IPR000944">
    <property type="entry name" value="Tscrpt_reg_Rrf2"/>
</dbReference>
<dbReference type="InterPro" id="IPR036388">
    <property type="entry name" value="WH-like_DNA-bd_sf"/>
</dbReference>
<dbReference type="PROSITE" id="PS51197">
    <property type="entry name" value="HTH_RRF2_2"/>
    <property type="match status" value="1"/>
</dbReference>
<reference evidence="2 3" key="1">
    <citation type="submission" date="2018-06" db="EMBL/GenBank/DDBJ databases">
        <authorList>
            <consortium name="Pathogen Informatics"/>
            <person name="Doyle S."/>
        </authorList>
    </citation>
    <scope>NUCLEOTIDE SEQUENCE [LARGE SCALE GENOMIC DNA]</scope>
    <source>
        <strain evidence="2 3">NCTC13149</strain>
    </source>
</reference>
<keyword evidence="1" id="KW-0238">DNA-binding</keyword>
<dbReference type="PANTHER" id="PTHR33221:SF5">
    <property type="entry name" value="HTH-TYPE TRANSCRIPTIONAL REGULATOR ISCR"/>
    <property type="match status" value="1"/>
</dbReference>
<evidence type="ECO:0000313" key="2">
    <source>
        <dbReference type="EMBL" id="SUB56521.1"/>
    </source>
</evidence>
<evidence type="ECO:0000256" key="1">
    <source>
        <dbReference type="ARBA" id="ARBA00023125"/>
    </source>
</evidence>
<dbReference type="GO" id="GO:0005829">
    <property type="term" value="C:cytosol"/>
    <property type="evidence" value="ECO:0007669"/>
    <property type="project" value="TreeGrafter"/>
</dbReference>
<dbReference type="PROSITE" id="PS01332">
    <property type="entry name" value="HTH_RRF2_1"/>
    <property type="match status" value="1"/>
</dbReference>